<evidence type="ECO:0000313" key="1">
    <source>
        <dbReference type="EMBL" id="PSW02678.1"/>
    </source>
</evidence>
<name>A0A2T3MTQ5_9GAMM</name>
<protein>
    <submittedName>
        <fullName evidence="1">Uncharacterized protein</fullName>
    </submittedName>
</protein>
<dbReference type="Proteomes" id="UP000240904">
    <property type="component" value="Unassembled WGS sequence"/>
</dbReference>
<accession>A0A2T3MTQ5</accession>
<gene>
    <name evidence="1" type="ORF">C9I89_18640</name>
</gene>
<dbReference type="AlphaFoldDB" id="A0A2T3MTQ5"/>
<reference evidence="1 2" key="1">
    <citation type="submission" date="2018-03" db="EMBL/GenBank/DDBJ databases">
        <title>Whole genome sequencing of Histamine producing bacteria.</title>
        <authorList>
            <person name="Butler K."/>
        </authorList>
    </citation>
    <scope>NUCLEOTIDE SEQUENCE [LARGE SCALE GENOMIC DNA]</scope>
    <source>
        <strain evidence="1 2">DSM 16190</strain>
    </source>
</reference>
<comment type="caution">
    <text evidence="1">The sequence shown here is derived from an EMBL/GenBank/DDBJ whole genome shotgun (WGS) entry which is preliminary data.</text>
</comment>
<organism evidence="1 2">
    <name type="scientific">Photobacterium lipolyticum</name>
    <dbReference type="NCBI Taxonomy" id="266810"/>
    <lineage>
        <taxon>Bacteria</taxon>
        <taxon>Pseudomonadati</taxon>
        <taxon>Pseudomonadota</taxon>
        <taxon>Gammaproteobacteria</taxon>
        <taxon>Vibrionales</taxon>
        <taxon>Vibrionaceae</taxon>
        <taxon>Photobacterium</taxon>
    </lineage>
</organism>
<keyword evidence="2" id="KW-1185">Reference proteome</keyword>
<proteinExistence type="predicted"/>
<dbReference type="EMBL" id="PYMC01000017">
    <property type="protein sequence ID" value="PSW02678.1"/>
    <property type="molecule type" value="Genomic_DNA"/>
</dbReference>
<evidence type="ECO:0000313" key="2">
    <source>
        <dbReference type="Proteomes" id="UP000240904"/>
    </source>
</evidence>
<sequence>MQSVDIGVGLFHFFTNRISLESKISIFSYLKTDMQAEFPAKAHQAAIPATRKPICKISI</sequence>